<dbReference type="GO" id="GO:0005576">
    <property type="term" value="C:extracellular region"/>
    <property type="evidence" value="ECO:0007669"/>
    <property type="project" value="TreeGrafter"/>
</dbReference>
<accession>A0A419X9F4</accession>
<dbReference type="SUPFAM" id="SSF49695">
    <property type="entry name" value="gamma-Crystallin-like"/>
    <property type="match status" value="1"/>
</dbReference>
<dbReference type="SMART" id="SM00247">
    <property type="entry name" value="XTALbg"/>
    <property type="match status" value="1"/>
</dbReference>
<keyword evidence="6" id="KW-0119">Carbohydrate metabolism</keyword>
<dbReference type="InterPro" id="IPR001547">
    <property type="entry name" value="Glyco_hydro_5"/>
</dbReference>
<keyword evidence="8" id="KW-0624">Polysaccharide degradation</keyword>
<reference evidence="12 13" key="1">
    <citation type="submission" date="2018-09" db="EMBL/GenBank/DDBJ databases">
        <title>Genomic Encyclopedia of Archaeal and Bacterial Type Strains, Phase II (KMG-II): from individual species to whole genera.</title>
        <authorList>
            <person name="Goeker M."/>
        </authorList>
    </citation>
    <scope>NUCLEOTIDE SEQUENCE [LARGE SCALE GENOMIC DNA]</scope>
    <source>
        <strain evidence="12 13">DSM 21950</strain>
    </source>
</reference>
<evidence type="ECO:0000256" key="1">
    <source>
        <dbReference type="ARBA" id="ARBA00005641"/>
    </source>
</evidence>
<comment type="caution">
    <text evidence="12">The sequence shown here is derived from an EMBL/GenBank/DDBJ whole genome shotgun (WGS) entry which is preliminary data.</text>
</comment>
<dbReference type="InterPro" id="IPR050386">
    <property type="entry name" value="Glycosyl_hydrolase_5"/>
</dbReference>
<evidence type="ECO:0000313" key="13">
    <source>
        <dbReference type="Proteomes" id="UP000284531"/>
    </source>
</evidence>
<dbReference type="PANTHER" id="PTHR31297">
    <property type="entry name" value="GLUCAN ENDO-1,6-BETA-GLUCOSIDASE B"/>
    <property type="match status" value="1"/>
</dbReference>
<keyword evidence="3" id="KW-0677">Repeat</keyword>
<dbReference type="Pfam" id="PF00150">
    <property type="entry name" value="Cellulase"/>
    <property type="match status" value="1"/>
</dbReference>
<evidence type="ECO:0000256" key="9">
    <source>
        <dbReference type="RuleBase" id="RU361153"/>
    </source>
</evidence>
<keyword evidence="10" id="KW-0732">Signal</keyword>
<organism evidence="12 13">
    <name type="scientific">Marinifilum flexuosum</name>
    <dbReference type="NCBI Taxonomy" id="1117708"/>
    <lineage>
        <taxon>Bacteria</taxon>
        <taxon>Pseudomonadati</taxon>
        <taxon>Bacteroidota</taxon>
        <taxon>Bacteroidia</taxon>
        <taxon>Marinilabiliales</taxon>
        <taxon>Marinifilaceae</taxon>
    </lineage>
</organism>
<dbReference type="OrthoDB" id="9800955at2"/>
<evidence type="ECO:0000256" key="5">
    <source>
        <dbReference type="ARBA" id="ARBA00023001"/>
    </source>
</evidence>
<evidence type="ECO:0000256" key="2">
    <source>
        <dbReference type="ARBA" id="ARBA00009646"/>
    </source>
</evidence>
<feature type="chain" id="PRO_5019194208" evidence="10">
    <location>
        <begin position="25"/>
        <end position="454"/>
    </location>
</feature>
<keyword evidence="13" id="KW-1185">Reference proteome</keyword>
<gene>
    <name evidence="12" type="ORF">BXY64_1418</name>
</gene>
<dbReference type="Proteomes" id="UP000284531">
    <property type="component" value="Unassembled WGS sequence"/>
</dbReference>
<dbReference type="PANTHER" id="PTHR31297:SF41">
    <property type="entry name" value="ENDOGLUCANASE, PUTATIVE (AFU_ORTHOLOGUE AFUA_5G01830)-RELATED"/>
    <property type="match status" value="1"/>
</dbReference>
<keyword evidence="5" id="KW-0136">Cellulose degradation</keyword>
<dbReference type="EMBL" id="RAPQ01000008">
    <property type="protein sequence ID" value="RKE04398.1"/>
    <property type="molecule type" value="Genomic_DNA"/>
</dbReference>
<evidence type="ECO:0000313" key="12">
    <source>
        <dbReference type="EMBL" id="RKE04398.1"/>
    </source>
</evidence>
<dbReference type="PROSITE" id="PS50915">
    <property type="entry name" value="CRYSTALLIN_BETA_GAMMA"/>
    <property type="match status" value="1"/>
</dbReference>
<keyword evidence="7 9" id="KW-0326">Glycosidase</keyword>
<dbReference type="InterPro" id="IPR011024">
    <property type="entry name" value="G_crystallin-like"/>
</dbReference>
<dbReference type="AlphaFoldDB" id="A0A419X9F4"/>
<dbReference type="SUPFAM" id="SSF51445">
    <property type="entry name" value="(Trans)glycosidases"/>
    <property type="match status" value="1"/>
</dbReference>
<dbReference type="Gene3D" id="3.20.20.80">
    <property type="entry name" value="Glycosidases"/>
    <property type="match status" value="1"/>
</dbReference>
<evidence type="ECO:0000256" key="6">
    <source>
        <dbReference type="ARBA" id="ARBA00023277"/>
    </source>
</evidence>
<dbReference type="GO" id="GO:0009986">
    <property type="term" value="C:cell surface"/>
    <property type="evidence" value="ECO:0007669"/>
    <property type="project" value="TreeGrafter"/>
</dbReference>
<feature type="domain" description="Beta/gamma crystallin 'Greek key'" evidence="11">
    <location>
        <begin position="365"/>
        <end position="408"/>
    </location>
</feature>
<evidence type="ECO:0000256" key="7">
    <source>
        <dbReference type="ARBA" id="ARBA00023295"/>
    </source>
</evidence>
<evidence type="ECO:0000256" key="4">
    <source>
        <dbReference type="ARBA" id="ARBA00022801"/>
    </source>
</evidence>
<protein>
    <submittedName>
        <fullName evidence="12">Aryl-phospho-beta-D-glucosidase BglC (GH1 family)</fullName>
    </submittedName>
</protein>
<dbReference type="InterPro" id="IPR017853">
    <property type="entry name" value="GH"/>
</dbReference>
<sequence>MKRKEVLNSYLKLLLFLLPMFAFCACSGSSGIEDVAEEVEENIEDGNSDDHKDDTTDKDRIEGVLYPDELVAQMGKGFDVAWSEFNKYIQNHSEQKVIDIAEAGFTMVRIRVNKPATEDLFSHLDEHINQCLKHGLIPVLAFHGHDAEEGEDMEQAKQVTVDWWRTVAERYKDYSELLVYNLFVELNGNLKKDHQLLNEFYADIIPAIRESNPYRIIIVPPIGLSKPANLQYIQLPDESDPFVMMEWHCYAAGPALEGNKQWTTGTREERQLVLDHFQSAAEYMEQTGRSTWFGAWMAGNYNKGNEYDIPAQVQFATFFVRELAKIGVPWCVNTDDKYYDYLNLKWYPEGEYGGIPVRDVILDTEKVALYSGEGYQGESLRLSPGEYDQAELQAMDFDNKISSLMVPWGFKVIAYTGKGFAGTAHEYTRTTRSFSSELENTISSLKIIDLETYD</sequence>
<evidence type="ECO:0000256" key="10">
    <source>
        <dbReference type="SAM" id="SignalP"/>
    </source>
</evidence>
<dbReference type="RefSeq" id="WP_120239178.1">
    <property type="nucleotide sequence ID" value="NZ_RAPQ01000008.1"/>
</dbReference>
<evidence type="ECO:0000259" key="11">
    <source>
        <dbReference type="PROSITE" id="PS50915"/>
    </source>
</evidence>
<dbReference type="GO" id="GO:0030245">
    <property type="term" value="P:cellulose catabolic process"/>
    <property type="evidence" value="ECO:0007669"/>
    <property type="project" value="UniProtKB-KW"/>
</dbReference>
<dbReference type="PROSITE" id="PS51257">
    <property type="entry name" value="PROKAR_LIPOPROTEIN"/>
    <property type="match status" value="1"/>
</dbReference>
<dbReference type="InterPro" id="IPR001064">
    <property type="entry name" value="Beta/gamma_crystallin"/>
</dbReference>
<comment type="similarity">
    <text evidence="2">Belongs to the beta/gamma-crystallin family.</text>
</comment>
<name>A0A419X9F4_9BACT</name>
<comment type="similarity">
    <text evidence="1 9">Belongs to the glycosyl hydrolase 5 (cellulase A) family.</text>
</comment>
<keyword evidence="4 9" id="KW-0378">Hydrolase</keyword>
<dbReference type="GO" id="GO:0008422">
    <property type="term" value="F:beta-glucosidase activity"/>
    <property type="evidence" value="ECO:0007669"/>
    <property type="project" value="TreeGrafter"/>
</dbReference>
<feature type="signal peptide" evidence="10">
    <location>
        <begin position="1"/>
        <end position="24"/>
    </location>
</feature>
<dbReference type="Gene3D" id="2.60.20.10">
    <property type="entry name" value="Crystallins"/>
    <property type="match status" value="1"/>
</dbReference>
<evidence type="ECO:0000256" key="3">
    <source>
        <dbReference type="ARBA" id="ARBA00022737"/>
    </source>
</evidence>
<evidence type="ECO:0000256" key="8">
    <source>
        <dbReference type="ARBA" id="ARBA00023326"/>
    </source>
</evidence>
<proteinExistence type="inferred from homology"/>